<feature type="compositionally biased region" description="Gly residues" evidence="1">
    <location>
        <begin position="374"/>
        <end position="389"/>
    </location>
</feature>
<evidence type="ECO:0000313" key="2">
    <source>
        <dbReference type="EMBL" id="RCV09119.1"/>
    </source>
</evidence>
<feature type="compositionally biased region" description="Basic residues" evidence="1">
    <location>
        <begin position="191"/>
        <end position="208"/>
    </location>
</feature>
<reference evidence="2" key="1">
    <citation type="journal article" date="2012" name="Nat. Biotechnol.">
        <title>Reference genome sequence of the model plant Setaria.</title>
        <authorList>
            <person name="Bennetzen J.L."/>
            <person name="Schmutz J."/>
            <person name="Wang H."/>
            <person name="Percifield R."/>
            <person name="Hawkins J."/>
            <person name="Pontaroli A.C."/>
            <person name="Estep M."/>
            <person name="Feng L."/>
            <person name="Vaughn J.N."/>
            <person name="Grimwood J."/>
            <person name="Jenkins J."/>
            <person name="Barry K."/>
            <person name="Lindquist E."/>
            <person name="Hellsten U."/>
            <person name="Deshpande S."/>
            <person name="Wang X."/>
            <person name="Wu X."/>
            <person name="Mitros T."/>
            <person name="Triplett J."/>
            <person name="Yang X."/>
            <person name="Ye C.Y."/>
            <person name="Mauro-Herrera M."/>
            <person name="Wang L."/>
            <person name="Li P."/>
            <person name="Sharma M."/>
            <person name="Sharma R."/>
            <person name="Ronald P.C."/>
            <person name="Panaud O."/>
            <person name="Kellogg E.A."/>
            <person name="Brutnell T.P."/>
            <person name="Doust A.N."/>
            <person name="Tuskan G.A."/>
            <person name="Rokhsar D."/>
            <person name="Devos K.M."/>
        </authorList>
    </citation>
    <scope>NUCLEOTIDE SEQUENCE [LARGE SCALE GENOMIC DNA]</scope>
    <source>
        <strain evidence="2">Yugu1</strain>
    </source>
</reference>
<feature type="region of interest" description="Disordered" evidence="1">
    <location>
        <begin position="191"/>
        <end position="227"/>
    </location>
</feature>
<gene>
    <name evidence="2" type="ORF">SETIT_2G000600v2</name>
</gene>
<feature type="compositionally biased region" description="Low complexity" evidence="1">
    <location>
        <begin position="53"/>
        <end position="63"/>
    </location>
</feature>
<dbReference type="EMBL" id="CM003529">
    <property type="protein sequence ID" value="RCV09119.1"/>
    <property type="molecule type" value="Genomic_DNA"/>
</dbReference>
<feature type="region of interest" description="Disordered" evidence="1">
    <location>
        <begin position="372"/>
        <end position="404"/>
    </location>
</feature>
<feature type="compositionally biased region" description="Low complexity" evidence="1">
    <location>
        <begin position="92"/>
        <end position="101"/>
    </location>
</feature>
<feature type="region of interest" description="Disordered" evidence="1">
    <location>
        <begin position="425"/>
        <end position="472"/>
    </location>
</feature>
<feature type="region of interest" description="Disordered" evidence="1">
    <location>
        <begin position="46"/>
        <end position="106"/>
    </location>
</feature>
<feature type="compositionally biased region" description="Basic residues" evidence="1">
    <location>
        <begin position="218"/>
        <end position="227"/>
    </location>
</feature>
<evidence type="ECO:0000256" key="1">
    <source>
        <dbReference type="SAM" id="MobiDB-lite"/>
    </source>
</evidence>
<reference evidence="2" key="2">
    <citation type="submission" date="2015-07" db="EMBL/GenBank/DDBJ databases">
        <authorList>
            <person name="Noorani M."/>
        </authorList>
    </citation>
    <scope>NUCLEOTIDE SEQUENCE</scope>
    <source>
        <strain evidence="2">Yugu1</strain>
    </source>
</reference>
<accession>A0A368PU17</accession>
<dbReference type="AlphaFoldDB" id="A0A368PU17"/>
<proteinExistence type="predicted"/>
<name>A0A368PU17_SETIT</name>
<sequence length="472" mass="51343">MMQPHAVERICTPTTCVHRHLTKLFHSVSVRRPALCSPPPHITYQLSHQTQDPTTATTTAATTHPPPVVLAPPELAFVPDDPDGEPPPPPTGEAGASASMVPLPPPVVHVELDGGVGAAHAGRLPEHVPAGHPELSRASHDGELPDVGVRVVPPQHGDGAAVVVPRGEQQVGAHHQRRARLRRQHVDALHPPHRGRRRRRGLGQRVVHHGGVAEGHAQRRGRRRPGALDHLHRRRVAARHDVVHEEAQVRRRAVVGRLCRQQHGEEEEEEDGLGSHGGWMGGCSFGWVVCDVRQICYTCIWRSTELQLQVERKRAPRAADDGELPHVRRDVVAAHHRDGAAVVAPRRQQQVGAHRQHGAPRLRRHHVEALHAADGGGGGRGILGEGIVGDGRVPERQARDGGGALDHLHRCRVASRQDVVHEQVQVRGGAAVSRQDGRRRRHRSEEEEEDGGSEGGSHRCSALMNGCNITGS</sequence>
<organism evidence="2">
    <name type="scientific">Setaria italica</name>
    <name type="common">Foxtail millet</name>
    <name type="synonym">Panicum italicum</name>
    <dbReference type="NCBI Taxonomy" id="4555"/>
    <lineage>
        <taxon>Eukaryota</taxon>
        <taxon>Viridiplantae</taxon>
        <taxon>Streptophyta</taxon>
        <taxon>Embryophyta</taxon>
        <taxon>Tracheophyta</taxon>
        <taxon>Spermatophyta</taxon>
        <taxon>Magnoliopsida</taxon>
        <taxon>Liliopsida</taxon>
        <taxon>Poales</taxon>
        <taxon>Poaceae</taxon>
        <taxon>PACMAD clade</taxon>
        <taxon>Panicoideae</taxon>
        <taxon>Panicodae</taxon>
        <taxon>Paniceae</taxon>
        <taxon>Cenchrinae</taxon>
        <taxon>Setaria</taxon>
    </lineage>
</organism>
<protein>
    <submittedName>
        <fullName evidence="2">Uncharacterized protein</fullName>
    </submittedName>
</protein>